<evidence type="ECO:0000313" key="1">
    <source>
        <dbReference type="EMBL" id="KAA1259287.1"/>
    </source>
</evidence>
<protein>
    <submittedName>
        <fullName evidence="1">Uncharacterized protein</fullName>
    </submittedName>
</protein>
<proteinExistence type="predicted"/>
<dbReference type="EMBL" id="VRLW01000001">
    <property type="protein sequence ID" value="KAA1259287.1"/>
    <property type="molecule type" value="Genomic_DNA"/>
</dbReference>
<sequence length="65" mass="7630">MPPFTVPTFQAELQQKSGGRACNFFDNHFFVVTFTDWWGDYDKKMIVKKIFSLISGFIFIDSVVW</sequence>
<evidence type="ECO:0000313" key="2">
    <source>
        <dbReference type="Proteomes" id="UP000322699"/>
    </source>
</evidence>
<dbReference type="Proteomes" id="UP000322699">
    <property type="component" value="Unassembled WGS sequence"/>
</dbReference>
<organism evidence="1 2">
    <name type="scientific">Rubripirellula obstinata</name>
    <dbReference type="NCBI Taxonomy" id="406547"/>
    <lineage>
        <taxon>Bacteria</taxon>
        <taxon>Pseudomonadati</taxon>
        <taxon>Planctomycetota</taxon>
        <taxon>Planctomycetia</taxon>
        <taxon>Pirellulales</taxon>
        <taxon>Pirellulaceae</taxon>
        <taxon>Rubripirellula</taxon>
    </lineage>
</organism>
<accession>A0A5B1CDQ5</accession>
<name>A0A5B1CDQ5_9BACT</name>
<keyword evidence="2" id="KW-1185">Reference proteome</keyword>
<gene>
    <name evidence="1" type="ORF">LF1_18170</name>
</gene>
<dbReference type="AlphaFoldDB" id="A0A5B1CDQ5"/>
<comment type="caution">
    <text evidence="1">The sequence shown here is derived from an EMBL/GenBank/DDBJ whole genome shotgun (WGS) entry which is preliminary data.</text>
</comment>
<reference evidence="1 2" key="1">
    <citation type="submission" date="2019-08" db="EMBL/GenBank/DDBJ databases">
        <title>Deep-cultivation of Planctomycetes and their phenomic and genomic characterization uncovers novel biology.</title>
        <authorList>
            <person name="Wiegand S."/>
            <person name="Jogler M."/>
            <person name="Boedeker C."/>
            <person name="Pinto D."/>
            <person name="Vollmers J."/>
            <person name="Rivas-Marin E."/>
            <person name="Kohn T."/>
            <person name="Peeters S.H."/>
            <person name="Heuer A."/>
            <person name="Rast P."/>
            <person name="Oberbeckmann S."/>
            <person name="Bunk B."/>
            <person name="Jeske O."/>
            <person name="Meyerdierks A."/>
            <person name="Storesund J.E."/>
            <person name="Kallscheuer N."/>
            <person name="Luecker S."/>
            <person name="Lage O.M."/>
            <person name="Pohl T."/>
            <person name="Merkel B.J."/>
            <person name="Hornburger P."/>
            <person name="Mueller R.-W."/>
            <person name="Bruemmer F."/>
            <person name="Labrenz M."/>
            <person name="Spormann A.M."/>
            <person name="Op Den Camp H."/>
            <person name="Overmann J."/>
            <person name="Amann R."/>
            <person name="Jetten M.S.M."/>
            <person name="Mascher T."/>
            <person name="Medema M.H."/>
            <person name="Devos D.P."/>
            <person name="Kaster A.-K."/>
            <person name="Ovreas L."/>
            <person name="Rohde M."/>
            <person name="Galperin M.Y."/>
            <person name="Jogler C."/>
        </authorList>
    </citation>
    <scope>NUCLEOTIDE SEQUENCE [LARGE SCALE GENOMIC DNA]</scope>
    <source>
        <strain evidence="1 2">LF1</strain>
    </source>
</reference>